<dbReference type="InterPro" id="IPR018750">
    <property type="entry name" value="DUF2306_membrane"/>
</dbReference>
<feature type="signal peptide" evidence="2">
    <location>
        <begin position="1"/>
        <end position="15"/>
    </location>
</feature>
<evidence type="ECO:0000313" key="3">
    <source>
        <dbReference type="EMBL" id="KAL0485910.1"/>
    </source>
</evidence>
<dbReference type="EMBL" id="JAOPGA020001182">
    <property type="protein sequence ID" value="KAL0485910.1"/>
    <property type="molecule type" value="Genomic_DNA"/>
</dbReference>
<name>A0AAW2ZAH8_9EUKA</name>
<dbReference type="Pfam" id="PF10067">
    <property type="entry name" value="DUF2306"/>
    <property type="match status" value="1"/>
</dbReference>
<feature type="transmembrane region" description="Helical" evidence="1">
    <location>
        <begin position="52"/>
        <end position="71"/>
    </location>
</feature>
<protein>
    <submittedName>
        <fullName evidence="3">5 TM domain-containing transmembrane protein</fullName>
    </submittedName>
</protein>
<proteinExistence type="predicted"/>
<reference evidence="3 4" key="1">
    <citation type="submission" date="2024-03" db="EMBL/GenBank/DDBJ databases">
        <title>The Acrasis kona genome and developmental transcriptomes reveal deep origins of eukaryotic multicellular pathways.</title>
        <authorList>
            <person name="Sheikh S."/>
            <person name="Fu C.-J."/>
            <person name="Brown M.W."/>
            <person name="Baldauf S.L."/>
        </authorList>
    </citation>
    <scope>NUCLEOTIDE SEQUENCE [LARGE SCALE GENOMIC DNA]</scope>
    <source>
        <strain evidence="3 4">ATCC MYA-3509</strain>
    </source>
</reference>
<comment type="caution">
    <text evidence="3">The sequence shown here is derived from an EMBL/GenBank/DDBJ whole genome shotgun (WGS) entry which is preliminary data.</text>
</comment>
<dbReference type="Proteomes" id="UP001431209">
    <property type="component" value="Unassembled WGS sequence"/>
</dbReference>
<evidence type="ECO:0000256" key="2">
    <source>
        <dbReference type="SAM" id="SignalP"/>
    </source>
</evidence>
<accession>A0AAW2ZAH8</accession>
<feature type="transmembrane region" description="Helical" evidence="1">
    <location>
        <begin position="83"/>
        <end position="101"/>
    </location>
</feature>
<dbReference type="AlphaFoldDB" id="A0AAW2ZAH8"/>
<sequence>MSWWWVVVTFALATALPNLIVFSISTEAAFRFLNLIYPNIQDPTPFLKNKTPITVHIYLNAAALIIGAFQFKSLGYNHKLFGYLYTVCLVVGSVGAVNYAFSRDFGTDGGFAAQFSFLWMAIASVSPCLIGAYEIVINKDILSHRQWMIRSYACLFGSGFLFRLFANIYLPFAPSNDRYPAWIAMIWMSWVMPLMMVEVYINSLNKQLYNQLYMQKTKNK</sequence>
<organism evidence="3 4">
    <name type="scientific">Acrasis kona</name>
    <dbReference type="NCBI Taxonomy" id="1008807"/>
    <lineage>
        <taxon>Eukaryota</taxon>
        <taxon>Discoba</taxon>
        <taxon>Heterolobosea</taxon>
        <taxon>Tetramitia</taxon>
        <taxon>Eutetramitia</taxon>
        <taxon>Acrasidae</taxon>
        <taxon>Acrasis</taxon>
    </lineage>
</organism>
<feature type="transmembrane region" description="Helical" evidence="1">
    <location>
        <begin position="149"/>
        <end position="170"/>
    </location>
</feature>
<evidence type="ECO:0000256" key="1">
    <source>
        <dbReference type="SAM" id="Phobius"/>
    </source>
</evidence>
<feature type="transmembrane region" description="Helical" evidence="1">
    <location>
        <begin position="182"/>
        <end position="201"/>
    </location>
</feature>
<keyword evidence="1" id="KW-1133">Transmembrane helix</keyword>
<keyword evidence="1 3" id="KW-0812">Transmembrane</keyword>
<gene>
    <name evidence="3" type="ORF">AKO1_002169</name>
</gene>
<keyword evidence="1" id="KW-0472">Membrane</keyword>
<evidence type="ECO:0000313" key="4">
    <source>
        <dbReference type="Proteomes" id="UP001431209"/>
    </source>
</evidence>
<keyword evidence="4" id="KW-1185">Reference proteome</keyword>
<feature type="chain" id="PRO_5043509244" evidence="2">
    <location>
        <begin position="16"/>
        <end position="220"/>
    </location>
</feature>
<keyword evidence="2" id="KW-0732">Signal</keyword>
<feature type="transmembrane region" description="Helical" evidence="1">
    <location>
        <begin position="113"/>
        <end position="137"/>
    </location>
</feature>